<keyword evidence="5" id="KW-0539">Nucleus</keyword>
<evidence type="ECO:0000313" key="8">
    <source>
        <dbReference type="EMBL" id="KAJ7980414.1"/>
    </source>
</evidence>
<evidence type="ECO:0000259" key="7">
    <source>
        <dbReference type="PROSITE" id="PS50811"/>
    </source>
</evidence>
<name>A0AAD7QFG6_QUISA</name>
<feature type="domain" description="WRKY" evidence="7">
    <location>
        <begin position="198"/>
        <end position="263"/>
    </location>
</feature>
<gene>
    <name evidence="8" type="ORF">O6P43_003692</name>
</gene>
<protein>
    <submittedName>
        <fullName evidence="8">WRKY transcription factor</fullName>
    </submittedName>
</protein>
<dbReference type="InterPro" id="IPR003657">
    <property type="entry name" value="WRKY_dom"/>
</dbReference>
<evidence type="ECO:0000256" key="1">
    <source>
        <dbReference type="ARBA" id="ARBA00004123"/>
    </source>
</evidence>
<reference evidence="8" key="1">
    <citation type="journal article" date="2023" name="Science">
        <title>Elucidation of the pathway for biosynthesis of saponin adjuvants from the soapbark tree.</title>
        <authorList>
            <person name="Reed J."/>
            <person name="Orme A."/>
            <person name="El-Demerdash A."/>
            <person name="Owen C."/>
            <person name="Martin L.B.B."/>
            <person name="Misra R.C."/>
            <person name="Kikuchi S."/>
            <person name="Rejzek M."/>
            <person name="Martin A.C."/>
            <person name="Harkess A."/>
            <person name="Leebens-Mack J."/>
            <person name="Louveau T."/>
            <person name="Stephenson M.J."/>
            <person name="Osbourn A."/>
        </authorList>
    </citation>
    <scope>NUCLEOTIDE SEQUENCE</scope>
    <source>
        <strain evidence="8">S10</strain>
    </source>
</reference>
<accession>A0AAD7QFG6</accession>
<evidence type="ECO:0000256" key="5">
    <source>
        <dbReference type="ARBA" id="ARBA00023242"/>
    </source>
</evidence>
<dbReference type="PANTHER" id="PTHR31221:SF350">
    <property type="entry name" value="WRKY TRANSCRIPTION FACTOR 48-RELATED"/>
    <property type="match status" value="1"/>
</dbReference>
<evidence type="ECO:0000256" key="4">
    <source>
        <dbReference type="ARBA" id="ARBA00023163"/>
    </source>
</evidence>
<evidence type="ECO:0000256" key="6">
    <source>
        <dbReference type="SAM" id="MobiDB-lite"/>
    </source>
</evidence>
<evidence type="ECO:0000256" key="2">
    <source>
        <dbReference type="ARBA" id="ARBA00023015"/>
    </source>
</evidence>
<sequence>MEKRNPEVKNSTTTTPATESSMATFSDEIPTTTITSGFYPLTNIFDNIPFDQSEKSFSSSASSSFGGFVDLLGIQDYSPSLFDWLPVTTTTSSAPIIPIHHQQQPIQSPASSNLPEHSEVLNTPSSPNSCSVSSSSNEAAAAIVDKQKSNKAAGDENEAQEEEEGGEDQDNKYKKQLKPKKKNQKKQREPKFAFMTKSEVDHLDDGYRWRKYGQKAVKNSPYPRSYYRCTTSACGVKKRVERSSDDPSIVVTTYEGQHTHPSPVTPRSSFGAMVGGGFGASTSDFVVPQTQHHQFQQQQEAAMAVAAACLYNSSPPLTNISSTSFNPTSFSSFLRENREGLGSSGTSGAANFLRDHGLLQDVVPSQMRIKEPKEE</sequence>
<keyword evidence="2" id="KW-0805">Transcription regulation</keyword>
<feature type="region of interest" description="Disordered" evidence="6">
    <location>
        <begin position="1"/>
        <end position="28"/>
    </location>
</feature>
<dbReference type="GO" id="GO:0043565">
    <property type="term" value="F:sequence-specific DNA binding"/>
    <property type="evidence" value="ECO:0007669"/>
    <property type="project" value="InterPro"/>
</dbReference>
<dbReference type="GO" id="GO:0005634">
    <property type="term" value="C:nucleus"/>
    <property type="evidence" value="ECO:0007669"/>
    <property type="project" value="UniProtKB-SubCell"/>
</dbReference>
<dbReference type="InterPro" id="IPR044810">
    <property type="entry name" value="WRKY_plant"/>
</dbReference>
<dbReference type="KEGG" id="qsa:O6P43_003692"/>
<dbReference type="Gene3D" id="2.20.25.80">
    <property type="entry name" value="WRKY domain"/>
    <property type="match status" value="1"/>
</dbReference>
<dbReference type="Proteomes" id="UP001163823">
    <property type="component" value="Chromosome 2"/>
</dbReference>
<keyword evidence="3" id="KW-0238">DNA-binding</keyword>
<dbReference type="SMART" id="SM00774">
    <property type="entry name" value="WRKY"/>
    <property type="match status" value="1"/>
</dbReference>
<comment type="caution">
    <text evidence="8">The sequence shown here is derived from an EMBL/GenBank/DDBJ whole genome shotgun (WGS) entry which is preliminary data.</text>
</comment>
<feature type="compositionally biased region" description="Low complexity" evidence="6">
    <location>
        <begin position="101"/>
        <end position="112"/>
    </location>
</feature>
<dbReference type="PANTHER" id="PTHR31221">
    <property type="entry name" value="WRKY TRANSCRIPTION FACTOR PROTEIN 1-RELATED"/>
    <property type="match status" value="1"/>
</dbReference>
<feature type="compositionally biased region" description="Low complexity" evidence="6">
    <location>
        <begin position="124"/>
        <end position="137"/>
    </location>
</feature>
<evidence type="ECO:0000313" key="9">
    <source>
        <dbReference type="Proteomes" id="UP001163823"/>
    </source>
</evidence>
<dbReference type="InterPro" id="IPR036576">
    <property type="entry name" value="WRKY_dom_sf"/>
</dbReference>
<proteinExistence type="predicted"/>
<dbReference type="PROSITE" id="PS50811">
    <property type="entry name" value="WRKY"/>
    <property type="match status" value="1"/>
</dbReference>
<organism evidence="8 9">
    <name type="scientific">Quillaja saponaria</name>
    <name type="common">Soap bark tree</name>
    <dbReference type="NCBI Taxonomy" id="32244"/>
    <lineage>
        <taxon>Eukaryota</taxon>
        <taxon>Viridiplantae</taxon>
        <taxon>Streptophyta</taxon>
        <taxon>Embryophyta</taxon>
        <taxon>Tracheophyta</taxon>
        <taxon>Spermatophyta</taxon>
        <taxon>Magnoliopsida</taxon>
        <taxon>eudicotyledons</taxon>
        <taxon>Gunneridae</taxon>
        <taxon>Pentapetalae</taxon>
        <taxon>rosids</taxon>
        <taxon>fabids</taxon>
        <taxon>Fabales</taxon>
        <taxon>Quillajaceae</taxon>
        <taxon>Quillaja</taxon>
    </lineage>
</organism>
<evidence type="ECO:0000256" key="3">
    <source>
        <dbReference type="ARBA" id="ARBA00023125"/>
    </source>
</evidence>
<dbReference type="Pfam" id="PF03106">
    <property type="entry name" value="WRKY"/>
    <property type="match status" value="1"/>
</dbReference>
<keyword evidence="9" id="KW-1185">Reference proteome</keyword>
<feature type="compositionally biased region" description="Acidic residues" evidence="6">
    <location>
        <begin position="155"/>
        <end position="168"/>
    </location>
</feature>
<dbReference type="FunFam" id="2.20.25.80:FF:000003">
    <property type="entry name" value="WRKY transcription factor 57"/>
    <property type="match status" value="1"/>
</dbReference>
<dbReference type="AlphaFoldDB" id="A0AAD7QFG6"/>
<feature type="region of interest" description="Disordered" evidence="6">
    <location>
        <begin position="101"/>
        <end position="191"/>
    </location>
</feature>
<feature type="compositionally biased region" description="Basic residues" evidence="6">
    <location>
        <begin position="174"/>
        <end position="185"/>
    </location>
</feature>
<comment type="subcellular location">
    <subcellularLocation>
        <location evidence="1">Nucleus</location>
    </subcellularLocation>
</comment>
<dbReference type="GO" id="GO:0003700">
    <property type="term" value="F:DNA-binding transcription factor activity"/>
    <property type="evidence" value="ECO:0007669"/>
    <property type="project" value="InterPro"/>
</dbReference>
<dbReference type="SUPFAM" id="SSF118290">
    <property type="entry name" value="WRKY DNA-binding domain"/>
    <property type="match status" value="1"/>
</dbReference>
<dbReference type="EMBL" id="JARAOO010000002">
    <property type="protein sequence ID" value="KAJ7980414.1"/>
    <property type="molecule type" value="Genomic_DNA"/>
</dbReference>
<feature type="compositionally biased region" description="Polar residues" evidence="6">
    <location>
        <begin position="8"/>
        <end position="28"/>
    </location>
</feature>
<keyword evidence="4" id="KW-0804">Transcription</keyword>